<organism evidence="2 3">
    <name type="scientific">Elsinoe australis</name>
    <dbReference type="NCBI Taxonomy" id="40998"/>
    <lineage>
        <taxon>Eukaryota</taxon>
        <taxon>Fungi</taxon>
        <taxon>Dikarya</taxon>
        <taxon>Ascomycota</taxon>
        <taxon>Pezizomycotina</taxon>
        <taxon>Dothideomycetes</taxon>
        <taxon>Dothideomycetidae</taxon>
        <taxon>Myriangiales</taxon>
        <taxon>Elsinoaceae</taxon>
        <taxon>Elsinoe</taxon>
    </lineage>
</organism>
<dbReference type="InterPro" id="IPR052778">
    <property type="entry name" value="Centrosome-WD_assoc"/>
</dbReference>
<keyword evidence="1" id="KW-0853">WD repeat</keyword>
<evidence type="ECO:0000256" key="1">
    <source>
        <dbReference type="PROSITE-ProRule" id="PRU00221"/>
    </source>
</evidence>
<dbReference type="InterPro" id="IPR015943">
    <property type="entry name" value="WD40/YVTN_repeat-like_dom_sf"/>
</dbReference>
<dbReference type="GO" id="GO:0005815">
    <property type="term" value="C:microtubule organizing center"/>
    <property type="evidence" value="ECO:0007669"/>
    <property type="project" value="TreeGrafter"/>
</dbReference>
<reference evidence="2 3" key="1">
    <citation type="submission" date="2017-05" db="EMBL/GenBank/DDBJ databases">
        <title>Draft genome sequence of Elsinoe australis.</title>
        <authorList>
            <person name="Cheng Q."/>
        </authorList>
    </citation>
    <scope>NUCLEOTIDE SEQUENCE [LARGE SCALE GENOMIC DNA]</scope>
    <source>
        <strain evidence="2 3">NL1</strain>
    </source>
</reference>
<dbReference type="EMBL" id="NHZQ01000121">
    <property type="protein sequence ID" value="PSK51934.1"/>
    <property type="molecule type" value="Genomic_DNA"/>
</dbReference>
<dbReference type="PROSITE" id="PS50082">
    <property type="entry name" value="WD_REPEATS_2"/>
    <property type="match status" value="1"/>
</dbReference>
<name>A0A2P7ZUP6_9PEZI</name>
<dbReference type="Gene3D" id="2.130.10.10">
    <property type="entry name" value="YVTN repeat-like/Quinoprotein amine dehydrogenase"/>
    <property type="match status" value="1"/>
</dbReference>
<dbReference type="Proteomes" id="UP000243723">
    <property type="component" value="Unassembled WGS sequence"/>
</dbReference>
<dbReference type="STRING" id="40998.A0A2P7ZUP6"/>
<dbReference type="GO" id="GO:1990811">
    <property type="term" value="C:MWP complex"/>
    <property type="evidence" value="ECO:0007669"/>
    <property type="project" value="TreeGrafter"/>
</dbReference>
<sequence>MEESQAFQSCHFAVPSPCGLYVASLTQQNLYVQYASSLLPAFTFPLDDPSQPKIVAENQSIQWSSSSNYLMMVSTQGVHAYSLQDSTINIHVSNGSASLGKIQAAEILSDGGKAQLMVIWEFGRVNLWDLSTGRATEVGDLKMGGKGNPWGLRRCKGRPEVLVLLMRKDAQDVLSFYLPPSPTPFRSITLPTIDVQSIAWSACGQWLSVLDSPLSSKQLQIYSADGFLYRQCPATTHPTPPSTPHKEPQDLCLGYRSAVWSSVLLALSEAQSISFLNTRTFSTKFSLSLNSIRTEFRSLEDNIVAYQETINAAGQRSYDLLTGQTIPVPIPKSSIIDVRFNRSGSFLSCRDEGNDSALYIIDMTRRRVHSILLQHTTLRRAVWHSTRSTLLLVLSDDGTIHIWDVASNSAPLHIPHSYEKRPEAGRIEARWVCSTTSPTPEEDKLAILLTTRKAGFQLLWPQGKPDPSIDQMRASVNGGAEEADVSEDSLYDILTGRTPLPELKVRQVEMEVDKEETEKLEDTFREKIGKVVEKVKDAGMQGESLEDDSEIF</sequence>
<dbReference type="PANTHER" id="PTHR16220:SF0">
    <property type="entry name" value="WD REPEAT-CONTAINING PROTEIN WRAP73"/>
    <property type="match status" value="1"/>
</dbReference>
<proteinExistence type="predicted"/>
<dbReference type="InterPro" id="IPR001680">
    <property type="entry name" value="WD40_rpt"/>
</dbReference>
<keyword evidence="3" id="KW-1185">Reference proteome</keyword>
<accession>A0A2P7ZUP6</accession>
<feature type="repeat" description="WD" evidence="1">
    <location>
        <begin position="372"/>
        <end position="413"/>
    </location>
</feature>
<evidence type="ECO:0000313" key="3">
    <source>
        <dbReference type="Proteomes" id="UP000243723"/>
    </source>
</evidence>
<dbReference type="AlphaFoldDB" id="A0A2P7ZUP6"/>
<gene>
    <name evidence="2" type="ORF">B9Z65_3201</name>
</gene>
<dbReference type="PANTHER" id="PTHR16220">
    <property type="entry name" value="WD REPEAT PROTEIN 8-RELATED"/>
    <property type="match status" value="1"/>
</dbReference>
<protein>
    <submittedName>
        <fullName evidence="2">Uncharacterized protein</fullName>
    </submittedName>
</protein>
<dbReference type="SUPFAM" id="SSF69322">
    <property type="entry name" value="Tricorn protease domain 2"/>
    <property type="match status" value="1"/>
</dbReference>
<evidence type="ECO:0000313" key="2">
    <source>
        <dbReference type="EMBL" id="PSK51934.1"/>
    </source>
</evidence>
<dbReference type="GO" id="GO:1990810">
    <property type="term" value="P:microtubule anchoring at mitotic spindle pole body"/>
    <property type="evidence" value="ECO:0007669"/>
    <property type="project" value="TreeGrafter"/>
</dbReference>
<dbReference type="OrthoDB" id="308690at2759"/>
<comment type="caution">
    <text evidence="2">The sequence shown here is derived from an EMBL/GenBank/DDBJ whole genome shotgun (WGS) entry which is preliminary data.</text>
</comment>